<organism evidence="2 3">
    <name type="scientific">Knipowitschia caucasica</name>
    <name type="common">Caucasian dwarf goby</name>
    <name type="synonym">Pomatoschistus caucasicus</name>
    <dbReference type="NCBI Taxonomy" id="637954"/>
    <lineage>
        <taxon>Eukaryota</taxon>
        <taxon>Metazoa</taxon>
        <taxon>Chordata</taxon>
        <taxon>Craniata</taxon>
        <taxon>Vertebrata</taxon>
        <taxon>Euteleostomi</taxon>
        <taxon>Actinopterygii</taxon>
        <taxon>Neopterygii</taxon>
        <taxon>Teleostei</taxon>
        <taxon>Neoteleostei</taxon>
        <taxon>Acanthomorphata</taxon>
        <taxon>Gobiaria</taxon>
        <taxon>Gobiiformes</taxon>
        <taxon>Gobioidei</taxon>
        <taxon>Gobiidae</taxon>
        <taxon>Gobiinae</taxon>
        <taxon>Knipowitschia</taxon>
    </lineage>
</organism>
<proteinExistence type="predicted"/>
<keyword evidence="1" id="KW-0472">Membrane</keyword>
<dbReference type="EMBL" id="OZ035823">
    <property type="protein sequence ID" value="CAL1569180.1"/>
    <property type="molecule type" value="Genomic_DNA"/>
</dbReference>
<evidence type="ECO:0000313" key="2">
    <source>
        <dbReference type="EMBL" id="CAL1569180.1"/>
    </source>
</evidence>
<name>A0AAV2IVY1_KNICA</name>
<evidence type="ECO:0000313" key="3">
    <source>
        <dbReference type="Proteomes" id="UP001497482"/>
    </source>
</evidence>
<dbReference type="AlphaFoldDB" id="A0AAV2IVY1"/>
<evidence type="ECO:0000256" key="1">
    <source>
        <dbReference type="SAM" id="Phobius"/>
    </source>
</evidence>
<keyword evidence="3" id="KW-1185">Reference proteome</keyword>
<sequence length="117" mass="13190">MLLMPLLPLLLRSNYLPLLGLTASNYGFYCFFCFYCLYCFYASTRCRLTRRLFCTLLTLLASTEHTARLGPLLDLDWTSTTGPLLPLRTAVYSSLLTRLLYGPRLASTAATEANCLD</sequence>
<accession>A0AAV2IVY1</accession>
<feature type="transmembrane region" description="Helical" evidence="1">
    <location>
        <begin position="15"/>
        <end position="41"/>
    </location>
</feature>
<protein>
    <recommendedName>
        <fullName evidence="4">Secreted protein</fullName>
    </recommendedName>
</protein>
<keyword evidence="1" id="KW-0812">Transmembrane</keyword>
<reference evidence="2 3" key="1">
    <citation type="submission" date="2024-04" db="EMBL/GenBank/DDBJ databases">
        <authorList>
            <person name="Waldvogel A.-M."/>
            <person name="Schoenle A."/>
        </authorList>
    </citation>
    <scope>NUCLEOTIDE SEQUENCE [LARGE SCALE GENOMIC DNA]</scope>
</reference>
<gene>
    <name evidence="2" type="ORF">KC01_LOCUS1653</name>
</gene>
<dbReference type="Proteomes" id="UP001497482">
    <property type="component" value="Chromosome 1"/>
</dbReference>
<evidence type="ECO:0008006" key="4">
    <source>
        <dbReference type="Google" id="ProtNLM"/>
    </source>
</evidence>
<keyword evidence="1" id="KW-1133">Transmembrane helix</keyword>